<dbReference type="EC" id="1.14.19.-" evidence="3"/>
<accession>A0ABW5TZ45</accession>
<keyword evidence="1" id="KW-1133">Transmembrane helix</keyword>
<keyword evidence="3" id="KW-0560">Oxidoreductase</keyword>
<keyword evidence="4" id="KW-1185">Reference proteome</keyword>
<gene>
    <name evidence="3" type="ORF">ACFSUD_04145</name>
</gene>
<dbReference type="EMBL" id="JBHUMP010000002">
    <property type="protein sequence ID" value="MFD2738754.1"/>
    <property type="molecule type" value="Genomic_DNA"/>
</dbReference>
<dbReference type="RefSeq" id="WP_386371738.1">
    <property type="nucleotide sequence ID" value="NZ_JBHUMP010000002.1"/>
</dbReference>
<evidence type="ECO:0000256" key="1">
    <source>
        <dbReference type="SAM" id="Phobius"/>
    </source>
</evidence>
<dbReference type="Proteomes" id="UP001597474">
    <property type="component" value="Unassembled WGS sequence"/>
</dbReference>
<comment type="caution">
    <text evidence="3">The sequence shown here is derived from an EMBL/GenBank/DDBJ whole genome shotgun (WGS) entry which is preliminary data.</text>
</comment>
<dbReference type="GO" id="GO:0016491">
    <property type="term" value="F:oxidoreductase activity"/>
    <property type="evidence" value="ECO:0007669"/>
    <property type="project" value="UniProtKB-KW"/>
</dbReference>
<reference evidence="4" key="1">
    <citation type="journal article" date="2019" name="Int. J. Syst. Evol. Microbiol.">
        <title>The Global Catalogue of Microorganisms (GCM) 10K type strain sequencing project: providing services to taxonomists for standard genome sequencing and annotation.</title>
        <authorList>
            <consortium name="The Broad Institute Genomics Platform"/>
            <consortium name="The Broad Institute Genome Sequencing Center for Infectious Disease"/>
            <person name="Wu L."/>
            <person name="Ma J."/>
        </authorList>
    </citation>
    <scope>NUCLEOTIDE SEQUENCE [LARGE SCALE GENOMIC DNA]</scope>
    <source>
        <strain evidence="4">TISTR 2562</strain>
    </source>
</reference>
<evidence type="ECO:0000313" key="3">
    <source>
        <dbReference type="EMBL" id="MFD2738754.1"/>
    </source>
</evidence>
<feature type="transmembrane region" description="Helical" evidence="1">
    <location>
        <begin position="86"/>
        <end position="105"/>
    </location>
</feature>
<dbReference type="InterPro" id="IPR005804">
    <property type="entry name" value="FA_desaturase_dom"/>
</dbReference>
<dbReference type="PANTHER" id="PTHR12879">
    <property type="entry name" value="SPHINGOLIPID DELTA 4 DESATURASE/C-4 HYDROXYLASE PROTEIN DES2"/>
    <property type="match status" value="1"/>
</dbReference>
<feature type="transmembrane region" description="Helical" evidence="1">
    <location>
        <begin position="34"/>
        <end position="66"/>
    </location>
</feature>
<keyword evidence="1" id="KW-0472">Membrane</keyword>
<evidence type="ECO:0000313" key="4">
    <source>
        <dbReference type="Proteomes" id="UP001597474"/>
    </source>
</evidence>
<keyword evidence="1" id="KW-0812">Transmembrane</keyword>
<sequence>MTHLEFIAGLDPARRAALQVRSDRKGLAHLAGHLGLLVSLAALIIAQVPFWPLLMLPYGVALVFLFTLSHECTHATPFASKRLNEVIGHALALPLLLPFTWFRYFHLAHHKFTNDPARDPEIADQPRPQTWRDYLIYLSGWGYWRGNAGLIWDHARGRVSAPYLPPRQHGAMIREARLLLALYALIALSLLFTPLALWLWIVPALVGQPFLRAYLLAEHGHCPPVADMLENTRTTLTNRIVRFLAWNMPYHAEHHALPMVPFHALPRLHAEIETHLKSVSNGYGEFSRDYVAGLKSAESTSAAVR</sequence>
<feature type="transmembrane region" description="Helical" evidence="1">
    <location>
        <begin position="178"/>
        <end position="201"/>
    </location>
</feature>
<dbReference type="Pfam" id="PF00487">
    <property type="entry name" value="FA_desaturase"/>
    <property type="match status" value="1"/>
</dbReference>
<evidence type="ECO:0000259" key="2">
    <source>
        <dbReference type="Pfam" id="PF00487"/>
    </source>
</evidence>
<proteinExistence type="predicted"/>
<protein>
    <submittedName>
        <fullName evidence="3">Fatty acid desaturase</fullName>
        <ecNumber evidence="3">1.14.19.-</ecNumber>
    </submittedName>
</protein>
<feature type="domain" description="Fatty acid desaturase" evidence="2">
    <location>
        <begin position="50"/>
        <end position="277"/>
    </location>
</feature>
<dbReference type="PANTHER" id="PTHR12879:SF8">
    <property type="entry name" value="SPHINGOLIPID DELTA(4)-DESATURASE DES1"/>
    <property type="match status" value="1"/>
</dbReference>
<name>A0ABW5TZ45_9RHOB</name>
<organism evidence="3 4">
    <name type="scientific">Sulfitobacter aestuarii</name>
    <dbReference type="NCBI Taxonomy" id="2161676"/>
    <lineage>
        <taxon>Bacteria</taxon>
        <taxon>Pseudomonadati</taxon>
        <taxon>Pseudomonadota</taxon>
        <taxon>Alphaproteobacteria</taxon>
        <taxon>Rhodobacterales</taxon>
        <taxon>Roseobacteraceae</taxon>
        <taxon>Sulfitobacter</taxon>
    </lineage>
</organism>